<gene>
    <name evidence="1" type="primary">Vigan.04G039400</name>
    <name evidence="1" type="ORF">VIGAN_04039400</name>
</gene>
<name>A0A0S3RRR5_PHAAN</name>
<proteinExistence type="predicted"/>
<keyword evidence="2" id="KW-1185">Reference proteome</keyword>
<sequence length="80" mass="9370">FYRDKFGGTPIENCSHSVNKLQIVLFPKQPHFSFYNCETLVQILLQPKKKILIEKINVLNILEIYKKSNTTTNSKIFKIL</sequence>
<accession>A0A0S3RRR5</accession>
<protein>
    <submittedName>
        <fullName evidence="1">Uncharacterized protein</fullName>
    </submittedName>
</protein>
<feature type="non-terminal residue" evidence="1">
    <location>
        <position position="1"/>
    </location>
</feature>
<dbReference type="EMBL" id="AP015037">
    <property type="protein sequence ID" value="BAT83268.1"/>
    <property type="molecule type" value="Genomic_DNA"/>
</dbReference>
<organism evidence="1 2">
    <name type="scientific">Vigna angularis var. angularis</name>
    <dbReference type="NCBI Taxonomy" id="157739"/>
    <lineage>
        <taxon>Eukaryota</taxon>
        <taxon>Viridiplantae</taxon>
        <taxon>Streptophyta</taxon>
        <taxon>Embryophyta</taxon>
        <taxon>Tracheophyta</taxon>
        <taxon>Spermatophyta</taxon>
        <taxon>Magnoliopsida</taxon>
        <taxon>eudicotyledons</taxon>
        <taxon>Gunneridae</taxon>
        <taxon>Pentapetalae</taxon>
        <taxon>rosids</taxon>
        <taxon>fabids</taxon>
        <taxon>Fabales</taxon>
        <taxon>Fabaceae</taxon>
        <taxon>Papilionoideae</taxon>
        <taxon>50 kb inversion clade</taxon>
        <taxon>NPAAA clade</taxon>
        <taxon>indigoferoid/millettioid clade</taxon>
        <taxon>Phaseoleae</taxon>
        <taxon>Vigna</taxon>
    </lineage>
</organism>
<evidence type="ECO:0000313" key="1">
    <source>
        <dbReference type="EMBL" id="BAT83268.1"/>
    </source>
</evidence>
<dbReference type="AlphaFoldDB" id="A0A0S3RRR5"/>
<evidence type="ECO:0000313" key="2">
    <source>
        <dbReference type="Proteomes" id="UP000291084"/>
    </source>
</evidence>
<dbReference type="Proteomes" id="UP000291084">
    <property type="component" value="Chromosome 4"/>
</dbReference>
<reference evidence="1 2" key="1">
    <citation type="journal article" date="2015" name="Sci. Rep.">
        <title>The power of single molecule real-time sequencing technology in the de novo assembly of a eukaryotic genome.</title>
        <authorList>
            <person name="Sakai H."/>
            <person name="Naito K."/>
            <person name="Ogiso-Tanaka E."/>
            <person name="Takahashi Y."/>
            <person name="Iseki K."/>
            <person name="Muto C."/>
            <person name="Satou K."/>
            <person name="Teruya K."/>
            <person name="Shiroma A."/>
            <person name="Shimoji M."/>
            <person name="Hirano T."/>
            <person name="Itoh T."/>
            <person name="Kaga A."/>
            <person name="Tomooka N."/>
        </authorList>
    </citation>
    <scope>NUCLEOTIDE SEQUENCE [LARGE SCALE GENOMIC DNA]</scope>
    <source>
        <strain evidence="2">cv. Shumari</strain>
    </source>
</reference>